<evidence type="ECO:0000313" key="3">
    <source>
        <dbReference type="EMBL" id="KAK2026024.1"/>
    </source>
</evidence>
<reference evidence="3" key="1">
    <citation type="submission" date="2021-06" db="EMBL/GenBank/DDBJ databases">
        <title>Comparative genomics, transcriptomics and evolutionary studies reveal genomic signatures of adaptation to plant cell wall in hemibiotrophic fungi.</title>
        <authorList>
            <consortium name="DOE Joint Genome Institute"/>
            <person name="Baroncelli R."/>
            <person name="Diaz J.F."/>
            <person name="Benocci T."/>
            <person name="Peng M."/>
            <person name="Battaglia E."/>
            <person name="Haridas S."/>
            <person name="Andreopoulos W."/>
            <person name="Labutti K."/>
            <person name="Pangilinan J."/>
            <person name="Floch G.L."/>
            <person name="Makela M.R."/>
            <person name="Henrissat B."/>
            <person name="Grigoriev I.V."/>
            <person name="Crouch J.A."/>
            <person name="De Vries R.P."/>
            <person name="Sukno S.A."/>
            <person name="Thon M.R."/>
        </authorList>
    </citation>
    <scope>NUCLEOTIDE SEQUENCE</scope>
    <source>
        <strain evidence="3">MAFF235873</strain>
    </source>
</reference>
<gene>
    <name evidence="3" type="ORF">LX32DRAFT_623345</name>
</gene>
<evidence type="ECO:0000256" key="1">
    <source>
        <dbReference type="ARBA" id="ARBA00008889"/>
    </source>
</evidence>
<feature type="region of interest" description="Disordered" evidence="2">
    <location>
        <begin position="1"/>
        <end position="28"/>
    </location>
</feature>
<evidence type="ECO:0000256" key="2">
    <source>
        <dbReference type="SAM" id="MobiDB-lite"/>
    </source>
</evidence>
<organism evidence="3 4">
    <name type="scientific">Colletotrichum zoysiae</name>
    <dbReference type="NCBI Taxonomy" id="1216348"/>
    <lineage>
        <taxon>Eukaryota</taxon>
        <taxon>Fungi</taxon>
        <taxon>Dikarya</taxon>
        <taxon>Ascomycota</taxon>
        <taxon>Pezizomycotina</taxon>
        <taxon>Sordariomycetes</taxon>
        <taxon>Hypocreomycetidae</taxon>
        <taxon>Glomerellales</taxon>
        <taxon>Glomerellaceae</taxon>
        <taxon>Colletotrichum</taxon>
        <taxon>Colletotrichum graminicola species complex</taxon>
    </lineage>
</organism>
<sequence length="335" mass="35927">MPPRLPQQAARALRRLASTPSSSSRPMARYLTTSTARLAAPAASSNLSSRLPADFVPPTKPPSARPPETRKSQLIRTYTSLLRTTPLILFFQHSNITADEWSALRRELNAALAEATPKDAPVGGQDVHLQVLRTRMFNVALKLVEFYDPEVAKAKPGVQTSSRGPLVHDLSEAAYEAMKDFEPPADSTFAQISPLLCGPTAALVFPAVSPAHLAAALRVLAPSQPKFPAPTRKKSPGYYELPCQNALQKLLLIGGRVEGDVFDVEGVKWVGGIEGGIDGLRAQLVHLLQSAGLGLTTALEGGSKSLWLTLEGRRTQLEDGGKEGETKAEGEAKSE</sequence>
<name>A0AAD9LYV9_9PEZI</name>
<dbReference type="AlphaFoldDB" id="A0AAD9LYV9"/>
<feature type="region of interest" description="Disordered" evidence="2">
    <location>
        <begin position="315"/>
        <end position="335"/>
    </location>
</feature>
<keyword evidence="4" id="KW-1185">Reference proteome</keyword>
<accession>A0AAD9LYV9</accession>
<feature type="region of interest" description="Disordered" evidence="2">
    <location>
        <begin position="42"/>
        <end position="71"/>
    </location>
</feature>
<evidence type="ECO:0000313" key="4">
    <source>
        <dbReference type="Proteomes" id="UP001232148"/>
    </source>
</evidence>
<dbReference type="SUPFAM" id="SSF160369">
    <property type="entry name" value="Ribosomal protein L10-like"/>
    <property type="match status" value="1"/>
</dbReference>
<dbReference type="InterPro" id="IPR043141">
    <property type="entry name" value="Ribosomal_uL10-like_sf"/>
</dbReference>
<dbReference type="InterPro" id="IPR047865">
    <property type="entry name" value="Ribosomal_uL10_bac_type"/>
</dbReference>
<protein>
    <submittedName>
        <fullName evidence="3">Uncharacterized protein</fullName>
    </submittedName>
</protein>
<dbReference type="PANTHER" id="PTHR11560">
    <property type="entry name" value="39S RIBOSOMAL PROTEIN L10, MITOCHONDRIAL"/>
    <property type="match status" value="1"/>
</dbReference>
<dbReference type="EMBL" id="MU842923">
    <property type="protein sequence ID" value="KAK2026024.1"/>
    <property type="molecule type" value="Genomic_DNA"/>
</dbReference>
<dbReference type="Proteomes" id="UP001232148">
    <property type="component" value="Unassembled WGS sequence"/>
</dbReference>
<comment type="caution">
    <text evidence="3">The sequence shown here is derived from an EMBL/GenBank/DDBJ whole genome shotgun (WGS) entry which is preliminary data.</text>
</comment>
<dbReference type="Gene3D" id="3.30.70.1730">
    <property type="match status" value="1"/>
</dbReference>
<proteinExistence type="inferred from homology"/>
<comment type="similarity">
    <text evidence="1">Belongs to the universal ribosomal protein uL10 family.</text>
</comment>
<feature type="compositionally biased region" description="Low complexity" evidence="2">
    <location>
        <begin position="42"/>
        <end position="53"/>
    </location>
</feature>